<dbReference type="Pfam" id="PF07304">
    <property type="entry name" value="SRA1"/>
    <property type="match status" value="1"/>
</dbReference>
<sequence>MQRKDNSSCDPGWNDPPLFSYECQTTQSRSSKPRNFLNKRVAFPLHASPPLNHIPVDPTAPLPLCNKSTLPPPPSALIPPLAELPHTEGMKTADVFNQSEALQTVLNNLTDVLNSKLDCQYKDKTDIQRRLDIMKKMWIDDKLCQNIQQKLVELSEALKENDTERADELQKGLMVDHAPVCSQWMSGVRHLIHRKEPQLTEDES</sequence>
<organism evidence="3">
    <name type="scientific">Cuerna arida</name>
    <dbReference type="NCBI Taxonomy" id="1464854"/>
    <lineage>
        <taxon>Eukaryota</taxon>
        <taxon>Metazoa</taxon>
        <taxon>Ecdysozoa</taxon>
        <taxon>Arthropoda</taxon>
        <taxon>Hexapoda</taxon>
        <taxon>Insecta</taxon>
        <taxon>Pterygota</taxon>
        <taxon>Neoptera</taxon>
        <taxon>Paraneoptera</taxon>
        <taxon>Hemiptera</taxon>
        <taxon>Auchenorrhyncha</taxon>
        <taxon>Membracoidea</taxon>
        <taxon>Cicadellidae</taxon>
        <taxon>Cicadellinae</taxon>
        <taxon>Proconiini</taxon>
        <taxon>Cuerna</taxon>
    </lineage>
</organism>
<reference evidence="3" key="1">
    <citation type="submission" date="2015-11" db="EMBL/GenBank/DDBJ databases">
        <title>De novo transcriptome assembly of four potential Pierce s Disease insect vectors from Arizona vineyards.</title>
        <authorList>
            <person name="Tassone E.E."/>
        </authorList>
    </citation>
    <scope>NUCLEOTIDE SEQUENCE</scope>
</reference>
<evidence type="ECO:0000256" key="1">
    <source>
        <dbReference type="SAM" id="MobiDB-lite"/>
    </source>
</evidence>
<feature type="domain" description="SRA1/Sec31" evidence="2">
    <location>
        <begin position="71"/>
        <end position="196"/>
    </location>
</feature>
<dbReference type="GO" id="GO:0003713">
    <property type="term" value="F:transcription coactivator activity"/>
    <property type="evidence" value="ECO:0007669"/>
    <property type="project" value="InterPro"/>
</dbReference>
<evidence type="ECO:0000259" key="2">
    <source>
        <dbReference type="Pfam" id="PF07304"/>
    </source>
</evidence>
<protein>
    <recommendedName>
        <fullName evidence="2">SRA1/Sec31 domain-containing protein</fullName>
    </recommendedName>
</protein>
<dbReference type="Gene3D" id="1.20.940.10">
    <property type="entry name" value="Functional domain of the splicing factor Prp18"/>
    <property type="match status" value="1"/>
</dbReference>
<evidence type="ECO:0000313" key="3">
    <source>
        <dbReference type="EMBL" id="JAS63761.1"/>
    </source>
</evidence>
<dbReference type="EMBL" id="GECZ01006008">
    <property type="protein sequence ID" value="JAS63761.1"/>
    <property type="molecule type" value="Transcribed_RNA"/>
</dbReference>
<dbReference type="PANTHER" id="PTHR18834:SF2">
    <property type="entry name" value="STEROID RECEPTOR RNA ACTIVATOR 1"/>
    <property type="match status" value="1"/>
</dbReference>
<dbReference type="InterPro" id="IPR040243">
    <property type="entry name" value="Steroid_recept_RNA_1"/>
</dbReference>
<proteinExistence type="predicted"/>
<dbReference type="PANTHER" id="PTHR18834">
    <property type="entry name" value="STEROID RECEPTOR RNA ACTIVATOR 1"/>
    <property type="match status" value="1"/>
</dbReference>
<dbReference type="GO" id="GO:0006357">
    <property type="term" value="P:regulation of transcription by RNA polymerase II"/>
    <property type="evidence" value="ECO:0007669"/>
    <property type="project" value="InterPro"/>
</dbReference>
<dbReference type="GO" id="GO:0005634">
    <property type="term" value="C:nucleus"/>
    <property type="evidence" value="ECO:0007669"/>
    <property type="project" value="TreeGrafter"/>
</dbReference>
<accession>A0A1B6GMY2</accession>
<feature type="region of interest" description="Disordered" evidence="1">
    <location>
        <begin position="1"/>
        <end position="35"/>
    </location>
</feature>
<gene>
    <name evidence="3" type="ORF">g.14833</name>
</gene>
<dbReference type="InterPro" id="IPR009917">
    <property type="entry name" value="SRA1/Sec31"/>
</dbReference>
<name>A0A1B6GMY2_9HEMI</name>
<dbReference type="AlphaFoldDB" id="A0A1B6GMY2"/>